<comment type="caution">
    <text evidence="1">The sequence shown here is derived from an EMBL/GenBank/DDBJ whole genome shotgun (WGS) entry which is preliminary data.</text>
</comment>
<gene>
    <name evidence="1" type="ORF">E6O75_ATG09958</name>
</gene>
<accession>A0A4Z1NQ39</accession>
<dbReference type="EMBL" id="SNSC02000033">
    <property type="protein sequence ID" value="TID12793.1"/>
    <property type="molecule type" value="Genomic_DNA"/>
</dbReference>
<sequence length="231" mass="26290">MTSWRARRSKKTISLQYPHKDVAFDDFRAGQVFWAALKNPYHQNVNNRLYLVVSTAHEKINGALKVTAIAVVSLESNGGLGKSCYGPNEQQYRMGIKLHHNTQVGNLNRSGMASEQTRDEQDRSNLYVDDWSTPDWTPLPDTIADMTTVLVIQGELVLCRNSGQLSVQSHGKPLDLYRNLNHATRARVMTMRTPRIPVQGVDMSVRKTSTHYRRDVNPQPTMYDPSDVRFF</sequence>
<evidence type="ECO:0000313" key="1">
    <source>
        <dbReference type="EMBL" id="TID12793.1"/>
    </source>
</evidence>
<protein>
    <submittedName>
        <fullName evidence="1">Uncharacterized protein</fullName>
    </submittedName>
</protein>
<proteinExistence type="predicted"/>
<organism evidence="1 2">
    <name type="scientific">Venturia nashicola</name>
    <dbReference type="NCBI Taxonomy" id="86259"/>
    <lineage>
        <taxon>Eukaryota</taxon>
        <taxon>Fungi</taxon>
        <taxon>Dikarya</taxon>
        <taxon>Ascomycota</taxon>
        <taxon>Pezizomycotina</taxon>
        <taxon>Dothideomycetes</taxon>
        <taxon>Pleosporomycetidae</taxon>
        <taxon>Venturiales</taxon>
        <taxon>Venturiaceae</taxon>
        <taxon>Venturia</taxon>
    </lineage>
</organism>
<name>A0A4Z1NQ39_9PEZI</name>
<evidence type="ECO:0000313" key="2">
    <source>
        <dbReference type="Proteomes" id="UP000298493"/>
    </source>
</evidence>
<dbReference type="AlphaFoldDB" id="A0A4Z1NQ39"/>
<dbReference type="Proteomes" id="UP000298493">
    <property type="component" value="Unassembled WGS sequence"/>
</dbReference>
<keyword evidence="2" id="KW-1185">Reference proteome</keyword>
<reference evidence="1 2" key="1">
    <citation type="submission" date="2019-04" db="EMBL/GenBank/DDBJ databases">
        <title>High contiguity whole genome sequence and gene annotation resource for two Venturia nashicola isolates.</title>
        <authorList>
            <person name="Prokchorchik M."/>
            <person name="Won K."/>
            <person name="Lee Y."/>
            <person name="Choi E.D."/>
            <person name="Segonzac C."/>
            <person name="Sohn K.H."/>
        </authorList>
    </citation>
    <scope>NUCLEOTIDE SEQUENCE [LARGE SCALE GENOMIC DNA]</scope>
    <source>
        <strain evidence="1 2">PRI2</strain>
    </source>
</reference>